<dbReference type="PANTHER" id="PTHR36039">
    <property type="match status" value="1"/>
</dbReference>
<evidence type="ECO:0000313" key="1">
    <source>
        <dbReference type="EMBL" id="QQZ09966.1"/>
    </source>
</evidence>
<dbReference type="RefSeq" id="WP_202778916.1">
    <property type="nucleotide sequence ID" value="NZ_CP065425.1"/>
</dbReference>
<dbReference type="SUPFAM" id="SSF55144">
    <property type="entry name" value="LigT-like"/>
    <property type="match status" value="1"/>
</dbReference>
<dbReference type="Proteomes" id="UP000595691">
    <property type="component" value="Chromosome"/>
</dbReference>
<dbReference type="Gene3D" id="3.90.1140.10">
    <property type="entry name" value="Cyclic phosphodiesterase"/>
    <property type="match status" value="1"/>
</dbReference>
<sequence length="190" mass="22145">MYGIVAHFDQVTEEYIKTIWKELSELSISTYAEEVRDRRPHFTLASYNRLDEEAFIRKFAKFFESKFEVSVEMSSLGTFMKTGLLFLAPTPTIGLLTFHEIYHQTFAEFADLPDSMYHPKKWVPHCTLANRLSSENLNEALNYCSQRIEKIQARIAEVSIIKMINHSTVPIIHSCYLRRQVSYPSNRPAK</sequence>
<dbReference type="InterPro" id="IPR009097">
    <property type="entry name" value="Cyclic_Pdiesterase"/>
</dbReference>
<proteinExistence type="predicted"/>
<organism evidence="1 2">
    <name type="scientific">Heyndrickxia vini</name>
    <dbReference type="NCBI Taxonomy" id="1476025"/>
    <lineage>
        <taxon>Bacteria</taxon>
        <taxon>Bacillati</taxon>
        <taxon>Bacillota</taxon>
        <taxon>Bacilli</taxon>
        <taxon>Bacillales</taxon>
        <taxon>Bacillaceae</taxon>
        <taxon>Heyndrickxia</taxon>
    </lineage>
</organism>
<dbReference type="Pfam" id="PF13563">
    <property type="entry name" value="2_5_RNA_ligase2"/>
    <property type="match status" value="1"/>
</dbReference>
<evidence type="ECO:0000313" key="2">
    <source>
        <dbReference type="Proteomes" id="UP000595691"/>
    </source>
</evidence>
<reference evidence="1 2" key="1">
    <citation type="submission" date="2020-11" db="EMBL/GenBank/DDBJ databases">
        <title>Taxonomic evaluation of the Bacillus sporothermodurans group of bacteria based on whole genome sequences.</title>
        <authorList>
            <person name="Fiedler G."/>
            <person name="Herbstmann A.-D."/>
            <person name="Doll E."/>
            <person name="Wenning M."/>
            <person name="Brinks E."/>
            <person name="Kabisch J."/>
            <person name="Breitenwieser F."/>
            <person name="Lappann M."/>
            <person name="Boehnlein C."/>
            <person name="Franz C."/>
        </authorList>
    </citation>
    <scope>NUCLEOTIDE SEQUENCE [LARGE SCALE GENOMIC DNA]</scope>
    <source>
        <strain evidence="1 2">JCM 19841</strain>
    </source>
</reference>
<dbReference type="PANTHER" id="PTHR36039:SF2">
    <property type="entry name" value="RNA LIGASE_CYCLIC NUCLEOTIDE PHOSPHODIESTERASE FAMILY PROTEIN"/>
    <property type="match status" value="1"/>
</dbReference>
<keyword evidence="1" id="KW-0436">Ligase</keyword>
<dbReference type="GO" id="GO:0016874">
    <property type="term" value="F:ligase activity"/>
    <property type="evidence" value="ECO:0007669"/>
    <property type="project" value="UniProtKB-KW"/>
</dbReference>
<accession>A0ABX7E304</accession>
<protein>
    <submittedName>
        <fullName evidence="1">2'-5' RNA ligase family protein</fullName>
    </submittedName>
</protein>
<name>A0ABX7E304_9BACI</name>
<dbReference type="EMBL" id="CP065425">
    <property type="protein sequence ID" value="QQZ09966.1"/>
    <property type="molecule type" value="Genomic_DNA"/>
</dbReference>
<keyword evidence="2" id="KW-1185">Reference proteome</keyword>
<gene>
    <name evidence="1" type="ORF">I5776_03050</name>
</gene>